<dbReference type="InterPro" id="IPR002293">
    <property type="entry name" value="AA/rel_permease1"/>
</dbReference>
<dbReference type="InterPro" id="IPR050598">
    <property type="entry name" value="AminoAcid_Transporter"/>
</dbReference>
<dbReference type="Gene3D" id="1.20.1740.10">
    <property type="entry name" value="Amino acid/polyamine transporter I"/>
    <property type="match status" value="1"/>
</dbReference>
<comment type="subcellular location">
    <subcellularLocation>
        <location evidence="1">Membrane</location>
        <topology evidence="1">Multi-pass membrane protein</topology>
    </subcellularLocation>
</comment>
<gene>
    <name evidence="6" type="ORF">GSLYS_00017677001</name>
</gene>
<dbReference type="AlphaFoldDB" id="A0AAV2ID61"/>
<feature type="transmembrane region" description="Helical" evidence="5">
    <location>
        <begin position="101"/>
        <end position="123"/>
    </location>
</feature>
<proteinExistence type="predicted"/>
<evidence type="ECO:0000313" key="7">
    <source>
        <dbReference type="Proteomes" id="UP001497497"/>
    </source>
</evidence>
<reference evidence="6 7" key="1">
    <citation type="submission" date="2024-04" db="EMBL/GenBank/DDBJ databases">
        <authorList>
            <consortium name="Genoscope - CEA"/>
            <person name="William W."/>
        </authorList>
    </citation>
    <scope>NUCLEOTIDE SEQUENCE [LARGE SCALE GENOMIC DNA]</scope>
</reference>
<keyword evidence="4 5" id="KW-0472">Membrane</keyword>
<dbReference type="GO" id="GO:0016020">
    <property type="term" value="C:membrane"/>
    <property type="evidence" value="ECO:0007669"/>
    <property type="project" value="UniProtKB-SubCell"/>
</dbReference>
<evidence type="ECO:0000256" key="5">
    <source>
        <dbReference type="SAM" id="Phobius"/>
    </source>
</evidence>
<feature type="transmembrane region" description="Helical" evidence="5">
    <location>
        <begin position="244"/>
        <end position="267"/>
    </location>
</feature>
<feature type="transmembrane region" description="Helical" evidence="5">
    <location>
        <begin position="287"/>
        <end position="307"/>
    </location>
</feature>
<feature type="transmembrane region" description="Helical" evidence="5">
    <location>
        <begin position="400"/>
        <end position="422"/>
    </location>
</feature>
<keyword evidence="7" id="KW-1185">Reference proteome</keyword>
<evidence type="ECO:0000313" key="6">
    <source>
        <dbReference type="EMBL" id="CAL1544164.1"/>
    </source>
</evidence>
<evidence type="ECO:0008006" key="8">
    <source>
        <dbReference type="Google" id="ProtNLM"/>
    </source>
</evidence>
<evidence type="ECO:0000256" key="3">
    <source>
        <dbReference type="ARBA" id="ARBA00022989"/>
    </source>
</evidence>
<comment type="caution">
    <text evidence="6">The sequence shown here is derived from an EMBL/GenBank/DDBJ whole genome shotgun (WGS) entry which is preliminary data.</text>
</comment>
<feature type="transmembrane region" description="Helical" evidence="5">
    <location>
        <begin position="21"/>
        <end position="41"/>
    </location>
</feature>
<name>A0AAV2ID61_LYMST</name>
<keyword evidence="2 5" id="KW-0812">Transmembrane</keyword>
<feature type="transmembrane region" description="Helical" evidence="5">
    <location>
        <begin position="364"/>
        <end position="388"/>
    </location>
</feature>
<accession>A0AAV2ID61</accession>
<dbReference type="PIRSF" id="PIRSF006060">
    <property type="entry name" value="AA_transporter"/>
    <property type="match status" value="1"/>
</dbReference>
<feature type="transmembrane region" description="Helical" evidence="5">
    <location>
        <begin position="175"/>
        <end position="194"/>
    </location>
</feature>
<sequence>MMKGHDSNVQIDTDKVQMKREMGLVSATSVVIGSVIGAGIFITPKGVLQNTGSIGLCLLVWLLAGVSALGSALCYSELGTTIQKSGGGYTYIKKGLGNHMAFVYALQAVVRGPGSLVVMLLTFAKYMVVIFPTCGRPLLLEKLIAVTALFSLVIINTYSSRLASRVTVITTIGKTSALVVIIIGGIVSLCQGVTSELGTGFSGSSDDPTSIALALYSAIFATGGGANLNSIVEEIRNPGKNLPRAAIFGILLVIVVYILTNVSYLAVMTKSELLSADAVAFVFGERVLGSYATLIPLAVMVSTFGSANNNILSGTRVTFSAARDGNLPDFFSYIHVHHLTPLGAMTVTTAVALIYIAPAEVGQLISFLGFVMAFFNGCIYFSLIRFRLQTMKDVKRIIKIPLVIPILMVLLNLYLFIAPLVIKPRLEYVYVATGLFGGSLVLYVHFIYRRWSLPGYDKFVTWFQLVFQVCPPAQFME</sequence>
<organism evidence="6 7">
    <name type="scientific">Lymnaea stagnalis</name>
    <name type="common">Great pond snail</name>
    <name type="synonym">Helix stagnalis</name>
    <dbReference type="NCBI Taxonomy" id="6523"/>
    <lineage>
        <taxon>Eukaryota</taxon>
        <taxon>Metazoa</taxon>
        <taxon>Spiralia</taxon>
        <taxon>Lophotrochozoa</taxon>
        <taxon>Mollusca</taxon>
        <taxon>Gastropoda</taxon>
        <taxon>Heterobranchia</taxon>
        <taxon>Euthyneura</taxon>
        <taxon>Panpulmonata</taxon>
        <taxon>Hygrophila</taxon>
        <taxon>Lymnaeoidea</taxon>
        <taxon>Lymnaeidae</taxon>
        <taxon>Lymnaea</taxon>
    </lineage>
</organism>
<feature type="transmembrane region" description="Helical" evidence="5">
    <location>
        <begin position="143"/>
        <end position="163"/>
    </location>
</feature>
<feature type="transmembrane region" description="Helical" evidence="5">
    <location>
        <begin position="339"/>
        <end position="358"/>
    </location>
</feature>
<protein>
    <recommendedName>
        <fullName evidence="8">Amino acid transporter</fullName>
    </recommendedName>
</protein>
<feature type="transmembrane region" description="Helical" evidence="5">
    <location>
        <begin position="53"/>
        <end position="75"/>
    </location>
</feature>
<dbReference type="PANTHER" id="PTHR11785">
    <property type="entry name" value="AMINO ACID TRANSPORTER"/>
    <property type="match status" value="1"/>
</dbReference>
<keyword evidence="3 5" id="KW-1133">Transmembrane helix</keyword>
<feature type="transmembrane region" description="Helical" evidence="5">
    <location>
        <begin position="214"/>
        <end position="232"/>
    </location>
</feature>
<dbReference type="PANTHER" id="PTHR11785:SF512">
    <property type="entry name" value="SOBREMESA, ISOFORM B"/>
    <property type="match status" value="1"/>
</dbReference>
<evidence type="ECO:0000256" key="4">
    <source>
        <dbReference type="ARBA" id="ARBA00023136"/>
    </source>
</evidence>
<feature type="transmembrane region" description="Helical" evidence="5">
    <location>
        <begin position="428"/>
        <end position="448"/>
    </location>
</feature>
<evidence type="ECO:0000256" key="1">
    <source>
        <dbReference type="ARBA" id="ARBA00004141"/>
    </source>
</evidence>
<dbReference type="Proteomes" id="UP001497497">
    <property type="component" value="Unassembled WGS sequence"/>
</dbReference>
<dbReference type="EMBL" id="CAXITT010000601">
    <property type="protein sequence ID" value="CAL1544164.1"/>
    <property type="molecule type" value="Genomic_DNA"/>
</dbReference>
<dbReference type="Pfam" id="PF13520">
    <property type="entry name" value="AA_permease_2"/>
    <property type="match status" value="1"/>
</dbReference>
<dbReference type="GO" id="GO:0015179">
    <property type="term" value="F:L-amino acid transmembrane transporter activity"/>
    <property type="evidence" value="ECO:0007669"/>
    <property type="project" value="TreeGrafter"/>
</dbReference>
<evidence type="ECO:0000256" key="2">
    <source>
        <dbReference type="ARBA" id="ARBA00022692"/>
    </source>
</evidence>